<feature type="compositionally biased region" description="Basic and acidic residues" evidence="2">
    <location>
        <begin position="526"/>
        <end position="546"/>
    </location>
</feature>
<sequence length="703" mass="80191">MEENWIKGCTMSGRFDNLNMFGSNKNIQAREYHGLRNQGSTCYLNSVLQVLFMTEDFREAVGRCPTGRDDRIDRQLDDLFETLKERTGETNRVTRKLGIDKVNEQRDAAEYLEKILTLTSDEASKIFEGLLVNKTVCLGCDHESDEEKSFWNLPLPLRSSSEENYSVVEAIQEFFKDSHCTEDNQLYCETCEEKQDATIKCVVNHHPEVLMLLLKRFEFNYYQMSYVKNARVVDVPRTVQIPENQAYELYAFVEHFGTLNSGHYTATIMSQDDDRWYNFNDSSVSELHYHPFQRNMIKRSQSAYLLFYRKKGSKEPDNRKVSHKGGLLPNSNENKVCPPNAYESDEDALEKNKMTGINMPNAFLTEGSSDLSKTRLNNGVDANERQSHRGLPCNQDDGEVRQQTKNASKKPLEDENRVESQGEPDVQVNTRKDEDNPPKRRKTNENADKSVQAGLSGRKSGEMVEGNREKTVREAETSGGDKPEQEKQEQRESHAKQGKYQTNNQAESGSAKQINPELKGYVNADVRGERNKQVNNRPGKEGRGDVKPNQQEVVARQDPKSSSDVPKEKHRANKQEHDSVKKTDGKADESGKITRATSSLPGQSDQLDEKKVVQSIKEKPKSRFSWRNPFKKDKSKKRQPNVVSPSGEAENIEPNGDSSPKKETDATIHDFHNKKGKAEKKGRRHEENTTKKGKKKSSLNCFR</sequence>
<comment type="similarity">
    <text evidence="1">Belongs to the peptidase C19 family.</text>
</comment>
<accession>A0A3Q2PVB1</accession>
<proteinExistence type="inferred from homology"/>
<dbReference type="SUPFAM" id="SSF54001">
    <property type="entry name" value="Cysteine proteinases"/>
    <property type="match status" value="1"/>
</dbReference>
<comment type="catalytic activity">
    <reaction evidence="1">
        <text>Thiol-dependent hydrolysis of ester, thioester, amide, peptide and isopeptide bonds formed by the C-terminal Gly of ubiquitin (a 76-residue protein attached to proteins as an intracellular targeting signal).</text>
        <dbReference type="EC" id="3.4.19.12"/>
    </reaction>
</comment>
<dbReference type="PANTHER" id="PTHR24006">
    <property type="entry name" value="UBIQUITIN CARBOXYL-TERMINAL HYDROLASE"/>
    <property type="match status" value="1"/>
</dbReference>
<dbReference type="GO" id="GO:0006508">
    <property type="term" value="P:proteolysis"/>
    <property type="evidence" value="ECO:0007669"/>
    <property type="project" value="UniProtKB-KW"/>
</dbReference>
<dbReference type="OrthoDB" id="292964at2759"/>
<keyword evidence="5" id="KW-1185">Reference proteome</keyword>
<feature type="region of interest" description="Disordered" evidence="2">
    <location>
        <begin position="314"/>
        <end position="343"/>
    </location>
</feature>
<feature type="compositionally biased region" description="Basic and acidic residues" evidence="2">
    <location>
        <begin position="659"/>
        <end position="673"/>
    </location>
</feature>
<feature type="compositionally biased region" description="Basic residues" evidence="2">
    <location>
        <begin position="674"/>
        <end position="683"/>
    </location>
</feature>
<dbReference type="GO" id="GO:0005829">
    <property type="term" value="C:cytosol"/>
    <property type="evidence" value="ECO:0007669"/>
    <property type="project" value="TreeGrafter"/>
</dbReference>
<dbReference type="Pfam" id="PF00443">
    <property type="entry name" value="UCH"/>
    <property type="match status" value="1"/>
</dbReference>
<organism evidence="4 5">
    <name type="scientific">Fundulus heteroclitus</name>
    <name type="common">Killifish</name>
    <name type="synonym">Mummichog</name>
    <dbReference type="NCBI Taxonomy" id="8078"/>
    <lineage>
        <taxon>Eukaryota</taxon>
        <taxon>Metazoa</taxon>
        <taxon>Chordata</taxon>
        <taxon>Craniata</taxon>
        <taxon>Vertebrata</taxon>
        <taxon>Euteleostomi</taxon>
        <taxon>Actinopterygii</taxon>
        <taxon>Neopterygii</taxon>
        <taxon>Teleostei</taxon>
        <taxon>Neoteleostei</taxon>
        <taxon>Acanthomorphata</taxon>
        <taxon>Ovalentaria</taxon>
        <taxon>Atherinomorphae</taxon>
        <taxon>Cyprinodontiformes</taxon>
        <taxon>Fundulidae</taxon>
        <taxon>Fundulus</taxon>
    </lineage>
</organism>
<reference evidence="4" key="1">
    <citation type="submission" date="2025-08" db="UniProtKB">
        <authorList>
            <consortium name="Ensembl"/>
        </authorList>
    </citation>
    <scope>IDENTIFICATION</scope>
</reference>
<dbReference type="Ensembl" id="ENSFHET00000026406.1">
    <property type="protein sequence ID" value="ENSFHEP00000017651.1"/>
    <property type="gene ID" value="ENSFHEG00000019400.1"/>
</dbReference>
<dbReference type="GO" id="GO:0004843">
    <property type="term" value="F:cysteine-type deubiquitinase activity"/>
    <property type="evidence" value="ECO:0007669"/>
    <property type="project" value="UniProtKB-UniRule"/>
</dbReference>
<dbReference type="InterPro" id="IPR018200">
    <property type="entry name" value="USP_CS"/>
</dbReference>
<dbReference type="GeneID" id="105916833"/>
<dbReference type="InterPro" id="IPR028889">
    <property type="entry name" value="USP"/>
</dbReference>
<protein>
    <recommendedName>
        <fullName evidence="1">Ubiquitin carboxyl-terminal hydrolase</fullName>
        <ecNumber evidence="1">3.4.19.12</ecNumber>
    </recommendedName>
</protein>
<feature type="compositionally biased region" description="Polar residues" evidence="2">
    <location>
        <begin position="595"/>
        <end position="605"/>
    </location>
</feature>
<dbReference type="InterPro" id="IPR001394">
    <property type="entry name" value="Peptidase_C19_UCH"/>
</dbReference>
<feature type="compositionally biased region" description="Basic and acidic residues" evidence="2">
    <location>
        <begin position="607"/>
        <end position="621"/>
    </location>
</feature>
<feature type="domain" description="USP" evidence="3">
    <location>
        <begin position="33"/>
        <end position="311"/>
    </location>
</feature>
<keyword evidence="1" id="KW-0788">Thiol protease</keyword>
<dbReference type="InterPro" id="IPR038765">
    <property type="entry name" value="Papain-like_cys_pep_sf"/>
</dbReference>
<evidence type="ECO:0000259" key="3">
    <source>
        <dbReference type="PROSITE" id="PS50235"/>
    </source>
</evidence>
<dbReference type="GO" id="GO:0016579">
    <property type="term" value="P:protein deubiquitination"/>
    <property type="evidence" value="ECO:0007669"/>
    <property type="project" value="InterPro"/>
</dbReference>
<feature type="compositionally biased region" description="Basic and acidic residues" evidence="2">
    <location>
        <begin position="430"/>
        <end position="448"/>
    </location>
</feature>
<dbReference type="Proteomes" id="UP000265000">
    <property type="component" value="Unplaced"/>
</dbReference>
<feature type="compositionally biased region" description="Basic and acidic residues" evidence="2">
    <location>
        <begin position="410"/>
        <end position="420"/>
    </location>
</feature>
<dbReference type="InterPro" id="IPR050164">
    <property type="entry name" value="Peptidase_C19"/>
</dbReference>
<dbReference type="PROSITE" id="PS50235">
    <property type="entry name" value="USP_3"/>
    <property type="match status" value="1"/>
</dbReference>
<keyword evidence="1" id="KW-0645">Protease</keyword>
<dbReference type="PROSITE" id="PS00972">
    <property type="entry name" value="USP_1"/>
    <property type="match status" value="1"/>
</dbReference>
<evidence type="ECO:0000256" key="2">
    <source>
        <dbReference type="SAM" id="MobiDB-lite"/>
    </source>
</evidence>
<dbReference type="STRING" id="8078.ENSFHEP00000017651"/>
<feature type="compositionally biased region" description="Basic and acidic residues" evidence="2">
    <location>
        <begin position="555"/>
        <end position="592"/>
    </location>
</feature>
<dbReference type="GeneTree" id="ENSGT00940000174852"/>
<dbReference type="PANTHER" id="PTHR24006:SF899">
    <property type="entry name" value="UBIQUITIN CARBOXYL-TERMINAL HYDROLASE"/>
    <property type="match status" value="1"/>
</dbReference>
<evidence type="ECO:0000313" key="4">
    <source>
        <dbReference type="Ensembl" id="ENSFHEP00000017651.1"/>
    </source>
</evidence>
<feature type="compositionally biased region" description="Basic and acidic residues" evidence="2">
    <location>
        <begin position="459"/>
        <end position="495"/>
    </location>
</feature>
<dbReference type="AlphaFoldDB" id="A0A3Q2PVB1"/>
<keyword evidence="1" id="KW-0378">Hydrolase</keyword>
<keyword evidence="1" id="KW-0833">Ubl conjugation pathway</keyword>
<reference evidence="4" key="2">
    <citation type="submission" date="2025-09" db="UniProtKB">
        <authorList>
            <consortium name="Ensembl"/>
        </authorList>
    </citation>
    <scope>IDENTIFICATION</scope>
</reference>
<evidence type="ECO:0000313" key="5">
    <source>
        <dbReference type="Proteomes" id="UP000265000"/>
    </source>
</evidence>
<dbReference type="EC" id="3.4.19.12" evidence="1"/>
<dbReference type="Gene3D" id="3.90.70.10">
    <property type="entry name" value="Cysteine proteinases"/>
    <property type="match status" value="1"/>
</dbReference>
<dbReference type="PROSITE" id="PS00973">
    <property type="entry name" value="USP_2"/>
    <property type="match status" value="1"/>
</dbReference>
<evidence type="ECO:0000256" key="1">
    <source>
        <dbReference type="RuleBase" id="RU366025"/>
    </source>
</evidence>
<feature type="compositionally biased region" description="Polar residues" evidence="2">
    <location>
        <begin position="499"/>
        <end position="513"/>
    </location>
</feature>
<name>A0A3Q2PVB1_FUNHE</name>
<feature type="region of interest" description="Disordered" evidence="2">
    <location>
        <begin position="381"/>
        <end position="703"/>
    </location>
</feature>
<dbReference type="GO" id="GO:0005634">
    <property type="term" value="C:nucleus"/>
    <property type="evidence" value="ECO:0007669"/>
    <property type="project" value="TreeGrafter"/>
</dbReference>